<protein>
    <submittedName>
        <fullName evidence="1">Glycosyltransferase</fullName>
    </submittedName>
</protein>
<gene>
    <name evidence="1" type="ORF">ENW96_14435</name>
</gene>
<dbReference type="EMBL" id="DTMF01000343">
    <property type="protein sequence ID" value="HGF35554.1"/>
    <property type="molecule type" value="Genomic_DNA"/>
</dbReference>
<reference evidence="1" key="1">
    <citation type="journal article" date="2020" name="mSystems">
        <title>Genome- and Community-Level Interaction Insights into Carbon Utilization and Element Cycling Functions of Hydrothermarchaeota in Hydrothermal Sediment.</title>
        <authorList>
            <person name="Zhou Z."/>
            <person name="Liu Y."/>
            <person name="Xu W."/>
            <person name="Pan J."/>
            <person name="Luo Z.H."/>
            <person name="Li M."/>
        </authorList>
    </citation>
    <scope>NUCLEOTIDE SEQUENCE [LARGE SCALE GENOMIC DNA]</scope>
    <source>
        <strain evidence="1">SpSt-897</strain>
    </source>
</reference>
<proteinExistence type="predicted"/>
<evidence type="ECO:0000313" key="1">
    <source>
        <dbReference type="EMBL" id="HGF35554.1"/>
    </source>
</evidence>
<dbReference type="Gene3D" id="3.40.50.2000">
    <property type="entry name" value="Glycogen Phosphorylase B"/>
    <property type="match status" value="1"/>
</dbReference>
<accession>A0A7C3V740</accession>
<dbReference type="Pfam" id="PF13692">
    <property type="entry name" value="Glyco_trans_1_4"/>
    <property type="match status" value="1"/>
</dbReference>
<comment type="caution">
    <text evidence="1">The sequence shown here is derived from an EMBL/GenBank/DDBJ whole genome shotgun (WGS) entry which is preliminary data.</text>
</comment>
<dbReference type="GO" id="GO:0016740">
    <property type="term" value="F:transferase activity"/>
    <property type="evidence" value="ECO:0007669"/>
    <property type="project" value="UniProtKB-KW"/>
</dbReference>
<dbReference type="AlphaFoldDB" id="A0A7C3V740"/>
<dbReference type="CDD" id="cd03801">
    <property type="entry name" value="GT4_PimA-like"/>
    <property type="match status" value="1"/>
</dbReference>
<keyword evidence="1" id="KW-0808">Transferase</keyword>
<organism evidence="1">
    <name type="scientific">Desulfobacca acetoxidans</name>
    <dbReference type="NCBI Taxonomy" id="60893"/>
    <lineage>
        <taxon>Bacteria</taxon>
        <taxon>Pseudomonadati</taxon>
        <taxon>Thermodesulfobacteriota</taxon>
        <taxon>Desulfobaccia</taxon>
        <taxon>Desulfobaccales</taxon>
        <taxon>Desulfobaccaceae</taxon>
        <taxon>Desulfobacca</taxon>
    </lineage>
</organism>
<sequence length="400" mass="44526">MPGITYSPASQLMAVSSRCLRVMLKPAKHIALVIVNLRPGIDGAATAMLELMPYVRALGYETTIFNFLTGDPRHRAMMAARLTSKGFGPTDCQEDFYRYREGEIDCRLYFLPFSIKEIGVKHPAIFQKIIETLKTEPLDYLLTVDRFSVFAGYLLGKPGCHFFHSLANIQEATIMHPAYVNVLRGRDVAAVSGFLQIKVKELLGIEATVINPGINFPNYIVPRAAAADAIGFYAGGYPAYKGDEVVNIIIEKMPERRFIIVGRGYAHDFARFPANVSYLGFQHDMKTFYRHLKLVLVPSLVLEGFARIILEAAANGIPAIASNIGGIPEALQDSGILIDVDPPQQPNIPRLAEGYIKEIRRLFHNTAEYEALSAKARLRARQYAAQLEEVLGSFLRQHIP</sequence>
<name>A0A7C3V740_9BACT</name>
<dbReference type="SUPFAM" id="SSF53756">
    <property type="entry name" value="UDP-Glycosyltransferase/glycogen phosphorylase"/>
    <property type="match status" value="1"/>
</dbReference>
<dbReference type="PANTHER" id="PTHR12526">
    <property type="entry name" value="GLYCOSYLTRANSFERASE"/>
    <property type="match status" value="1"/>
</dbReference>